<accession>A0ABX2XK11</accession>
<evidence type="ECO:0000313" key="3">
    <source>
        <dbReference type="Proteomes" id="UP000093343"/>
    </source>
</evidence>
<dbReference type="Proteomes" id="UP000093343">
    <property type="component" value="Unassembled WGS sequence"/>
</dbReference>
<dbReference type="EMBL" id="LVEN01000027">
    <property type="protein sequence ID" value="OCB73638.1"/>
    <property type="molecule type" value="Genomic_DNA"/>
</dbReference>
<feature type="transmembrane region" description="Helical" evidence="1">
    <location>
        <begin position="61"/>
        <end position="84"/>
    </location>
</feature>
<sequence length="304" mass="35750">MRYIITLFAFLILNVGFSKETTQKRNNLIENKISILDKKVNSIEMNYSKNISREYKDLNDLYYNGFTILIALFGAIFPLLFYIFQFKPAQDALKQSQNLLLKFEENFENRFDEHMKKRVTKTIDQAIESFENLEEQTLPTHYTNLESLNGETASKLQILRLIGLLKRTDVNKGDKDFFARLLTYQNDDAIEKYFVDLVATEPNDRKFEYCATYFAINSKTEYLDLISEPIIKNNNLSDIFSKIFKHSPTYACELLNNKNLVNNSKKENIISFFDYLKDNERNKFEKIKNTSMSQKYSELKAEEA</sequence>
<keyword evidence="1" id="KW-1133">Transmembrane helix</keyword>
<protein>
    <recommendedName>
        <fullName evidence="4">HEAT repeat domain-containing protein</fullName>
    </recommendedName>
</protein>
<evidence type="ECO:0000256" key="1">
    <source>
        <dbReference type="SAM" id="Phobius"/>
    </source>
</evidence>
<name>A0ABX2XK11_9FLAO</name>
<comment type="caution">
    <text evidence="2">The sequence shown here is derived from an EMBL/GenBank/DDBJ whole genome shotgun (WGS) entry which is preliminary data.</text>
</comment>
<organism evidence="2 3">
    <name type="scientific">Flavobacterium piscis</name>
    <dbReference type="NCBI Taxonomy" id="1114874"/>
    <lineage>
        <taxon>Bacteria</taxon>
        <taxon>Pseudomonadati</taxon>
        <taxon>Bacteroidota</taxon>
        <taxon>Flavobacteriia</taxon>
        <taxon>Flavobacteriales</taxon>
        <taxon>Flavobacteriaceae</taxon>
        <taxon>Flavobacterium</taxon>
    </lineage>
</organism>
<keyword evidence="3" id="KW-1185">Reference proteome</keyword>
<evidence type="ECO:0008006" key="4">
    <source>
        <dbReference type="Google" id="ProtNLM"/>
    </source>
</evidence>
<reference evidence="3" key="1">
    <citation type="submission" date="2016-03" db="EMBL/GenBank/DDBJ databases">
        <title>Draft genome sequence of Paenibacillus glacialis DSM 22343.</title>
        <authorList>
            <person name="Shin S.-K."/>
            <person name="Yi H."/>
        </authorList>
    </citation>
    <scope>NUCLEOTIDE SEQUENCE [LARGE SCALE GENOMIC DNA]</scope>
    <source>
        <strain evidence="3">CCUG 60099</strain>
    </source>
</reference>
<dbReference type="RefSeq" id="WP_065449958.1">
    <property type="nucleotide sequence ID" value="NZ_LVEN01000027.1"/>
</dbReference>
<evidence type="ECO:0000313" key="2">
    <source>
        <dbReference type="EMBL" id="OCB73638.1"/>
    </source>
</evidence>
<keyword evidence="1" id="KW-0812">Transmembrane</keyword>
<gene>
    <name evidence="2" type="ORF">FLP_13230</name>
</gene>
<proteinExistence type="predicted"/>
<keyword evidence="1" id="KW-0472">Membrane</keyword>